<dbReference type="EMBL" id="CAJNDS010000348">
    <property type="protein sequence ID" value="CAE7196405.1"/>
    <property type="molecule type" value="Genomic_DNA"/>
</dbReference>
<accession>A0A812J4V1</accession>
<sequence>MLNAHVPVAGGSTLRASQIWAGSNGSPSLNRLSRSFHVLAMQQSEDFLRQHGFTKKQHEGQCASNLSILWHSGQMTRQARGRSSTLRTQPLQQVQRMHHTRLTPLTPLSPLTRLTRLTHLIRHTTHTQRTQLHTQHIQRTQRTRRTRHNMGTLPTRIHILAMEARICCILLISTTFQCQRAL</sequence>
<protein>
    <submittedName>
        <fullName evidence="1">Uncharacterized protein</fullName>
    </submittedName>
</protein>
<keyword evidence="2" id="KW-1185">Reference proteome</keyword>
<proteinExistence type="predicted"/>
<dbReference type="AlphaFoldDB" id="A0A812J4V1"/>
<name>A0A812J4V1_9DINO</name>
<reference evidence="1" key="1">
    <citation type="submission" date="2021-02" db="EMBL/GenBank/DDBJ databases">
        <authorList>
            <person name="Dougan E. K."/>
            <person name="Rhodes N."/>
            <person name="Thang M."/>
            <person name="Chan C."/>
        </authorList>
    </citation>
    <scope>NUCLEOTIDE SEQUENCE</scope>
</reference>
<evidence type="ECO:0000313" key="2">
    <source>
        <dbReference type="Proteomes" id="UP000604046"/>
    </source>
</evidence>
<organism evidence="1 2">
    <name type="scientific">Symbiodinium natans</name>
    <dbReference type="NCBI Taxonomy" id="878477"/>
    <lineage>
        <taxon>Eukaryota</taxon>
        <taxon>Sar</taxon>
        <taxon>Alveolata</taxon>
        <taxon>Dinophyceae</taxon>
        <taxon>Suessiales</taxon>
        <taxon>Symbiodiniaceae</taxon>
        <taxon>Symbiodinium</taxon>
    </lineage>
</organism>
<comment type="caution">
    <text evidence="1">The sequence shown here is derived from an EMBL/GenBank/DDBJ whole genome shotgun (WGS) entry which is preliminary data.</text>
</comment>
<gene>
    <name evidence="1" type="ORF">SNAT2548_LOCUS5479</name>
</gene>
<evidence type="ECO:0000313" key="1">
    <source>
        <dbReference type="EMBL" id="CAE7196405.1"/>
    </source>
</evidence>
<dbReference type="Proteomes" id="UP000604046">
    <property type="component" value="Unassembled WGS sequence"/>
</dbReference>